<name>A0ABU2JGS7_9ACTN</name>
<dbReference type="InterPro" id="IPR000873">
    <property type="entry name" value="AMP-dep_synth/lig_dom"/>
</dbReference>
<dbReference type="InterPro" id="IPR042099">
    <property type="entry name" value="ANL_N_sf"/>
</dbReference>
<dbReference type="InterPro" id="IPR045851">
    <property type="entry name" value="AMP-bd_C_sf"/>
</dbReference>
<dbReference type="PANTHER" id="PTHR43767">
    <property type="entry name" value="LONG-CHAIN-FATTY-ACID--COA LIGASE"/>
    <property type="match status" value="1"/>
</dbReference>
<dbReference type="InterPro" id="IPR050237">
    <property type="entry name" value="ATP-dep_AMP-bd_enzyme"/>
</dbReference>
<sequence>MTSSASERYGGALVHDILDGASDQWPESTAVRHDAITRTFAELRADSIRIAGQLRLAGVRRGDRVIIAEPTSVAVPAVVFACSRLGAVFVFTPGDAPLPVIRHILTDSQATVVVTSSHTVAECAALLEVTSVSIDDLIPELVDMDNHDADLRDTRPIAVDPVCFIYTSGTTALPKAVVSTHQQVVFAATAIQSRLGYRSDDVVFCALPLSFDYGMYQILLTGLAGATLHLGGIADAGHRLVANLQAGPATVLVAVPSLATMLNRLLDHRPTRLDSLRLLTNTGAAMPPEALLGLRAKLPSLRVQLMYGLTECKRGAIMPPDGDLERPGSCGIALPGTRIFAADEHGHPLPPGEVGELVVQGPNVMSGYWRQPALTAERFPRAGGLFPQLRTGDYGYLDGDGYIYFAGRRDDIYKQNGTRVSTVEIEAAAHRVTGVRAAAVVLPTGADAGAVLVVQGDVEPAEVLAGLRARMELAKQPELCLVVESLPLTSNGKVDRRRLTDLIRTSSYVR</sequence>
<comment type="caution">
    <text evidence="2">The sequence shown here is derived from an EMBL/GenBank/DDBJ whole genome shotgun (WGS) entry which is preliminary data.</text>
</comment>
<dbReference type="PANTHER" id="PTHR43767:SF1">
    <property type="entry name" value="NONRIBOSOMAL PEPTIDE SYNTHASE PES1 (EUROFUNG)-RELATED"/>
    <property type="match status" value="1"/>
</dbReference>
<feature type="domain" description="AMP-dependent synthetase/ligase" evidence="1">
    <location>
        <begin position="22"/>
        <end position="369"/>
    </location>
</feature>
<organism evidence="2 3">
    <name type="scientific">Jatrophihabitans lederbergiae</name>
    <dbReference type="NCBI Taxonomy" id="3075547"/>
    <lineage>
        <taxon>Bacteria</taxon>
        <taxon>Bacillati</taxon>
        <taxon>Actinomycetota</taxon>
        <taxon>Actinomycetes</taxon>
        <taxon>Jatrophihabitantales</taxon>
        <taxon>Jatrophihabitantaceae</taxon>
        <taxon>Jatrophihabitans</taxon>
    </lineage>
</organism>
<dbReference type="EMBL" id="JAVREH010000039">
    <property type="protein sequence ID" value="MDT0263438.1"/>
    <property type="molecule type" value="Genomic_DNA"/>
</dbReference>
<dbReference type="SUPFAM" id="SSF56801">
    <property type="entry name" value="Acetyl-CoA synthetase-like"/>
    <property type="match status" value="1"/>
</dbReference>
<keyword evidence="3" id="KW-1185">Reference proteome</keyword>
<dbReference type="Gene3D" id="3.40.50.12780">
    <property type="entry name" value="N-terminal domain of ligase-like"/>
    <property type="match status" value="1"/>
</dbReference>
<dbReference type="RefSeq" id="WP_311424585.1">
    <property type="nucleotide sequence ID" value="NZ_JAVREH010000039.1"/>
</dbReference>
<evidence type="ECO:0000259" key="1">
    <source>
        <dbReference type="Pfam" id="PF00501"/>
    </source>
</evidence>
<protein>
    <submittedName>
        <fullName evidence="2">AMP-binding protein</fullName>
    </submittedName>
</protein>
<dbReference type="Gene3D" id="3.30.300.30">
    <property type="match status" value="1"/>
</dbReference>
<evidence type="ECO:0000313" key="3">
    <source>
        <dbReference type="Proteomes" id="UP001183176"/>
    </source>
</evidence>
<gene>
    <name evidence="2" type="ORF">RM423_18810</name>
</gene>
<accession>A0ABU2JGS7</accession>
<reference evidence="3" key="1">
    <citation type="submission" date="2023-07" db="EMBL/GenBank/DDBJ databases">
        <title>30 novel species of actinomycetes from the DSMZ collection.</title>
        <authorList>
            <person name="Nouioui I."/>
        </authorList>
    </citation>
    <scope>NUCLEOTIDE SEQUENCE [LARGE SCALE GENOMIC DNA]</scope>
    <source>
        <strain evidence="3">DSM 44399</strain>
    </source>
</reference>
<evidence type="ECO:0000313" key="2">
    <source>
        <dbReference type="EMBL" id="MDT0263438.1"/>
    </source>
</evidence>
<dbReference type="Pfam" id="PF00501">
    <property type="entry name" value="AMP-binding"/>
    <property type="match status" value="1"/>
</dbReference>
<proteinExistence type="predicted"/>
<dbReference type="Proteomes" id="UP001183176">
    <property type="component" value="Unassembled WGS sequence"/>
</dbReference>